<gene>
    <name evidence="1" type="ORF">K0M31_013082</name>
</gene>
<organism evidence="1 2">
    <name type="scientific">Melipona bicolor</name>
    <dbReference type="NCBI Taxonomy" id="60889"/>
    <lineage>
        <taxon>Eukaryota</taxon>
        <taxon>Metazoa</taxon>
        <taxon>Ecdysozoa</taxon>
        <taxon>Arthropoda</taxon>
        <taxon>Hexapoda</taxon>
        <taxon>Insecta</taxon>
        <taxon>Pterygota</taxon>
        <taxon>Neoptera</taxon>
        <taxon>Endopterygota</taxon>
        <taxon>Hymenoptera</taxon>
        <taxon>Apocrita</taxon>
        <taxon>Aculeata</taxon>
        <taxon>Apoidea</taxon>
        <taxon>Anthophila</taxon>
        <taxon>Apidae</taxon>
        <taxon>Melipona</taxon>
    </lineage>
</organism>
<name>A0AA40KGS2_9HYME</name>
<dbReference type="Proteomes" id="UP001177670">
    <property type="component" value="Unassembled WGS sequence"/>
</dbReference>
<proteinExistence type="predicted"/>
<dbReference type="AlphaFoldDB" id="A0AA40KGS2"/>
<protein>
    <submittedName>
        <fullName evidence="1">Uncharacterized protein</fullName>
    </submittedName>
</protein>
<keyword evidence="2" id="KW-1185">Reference proteome</keyword>
<comment type="caution">
    <text evidence="1">The sequence shown here is derived from an EMBL/GenBank/DDBJ whole genome shotgun (WGS) entry which is preliminary data.</text>
</comment>
<evidence type="ECO:0000313" key="2">
    <source>
        <dbReference type="Proteomes" id="UP001177670"/>
    </source>
</evidence>
<dbReference type="EMBL" id="JAHYIQ010000035">
    <property type="protein sequence ID" value="KAK1119663.1"/>
    <property type="molecule type" value="Genomic_DNA"/>
</dbReference>
<feature type="non-terminal residue" evidence="1">
    <location>
        <position position="84"/>
    </location>
</feature>
<evidence type="ECO:0000313" key="1">
    <source>
        <dbReference type="EMBL" id="KAK1119663.1"/>
    </source>
</evidence>
<sequence length="84" mass="9888">GFPEPANLKSNEERLLKLSWEFETRSTTGSKKFQGRFLRYQCRSQFARYFGRYVENDERKNLGERLWGREWDVAVDDAGAVVPP</sequence>
<reference evidence="1" key="1">
    <citation type="submission" date="2021-10" db="EMBL/GenBank/DDBJ databases">
        <title>Melipona bicolor Genome sequencing and assembly.</title>
        <authorList>
            <person name="Araujo N.S."/>
            <person name="Arias M.C."/>
        </authorList>
    </citation>
    <scope>NUCLEOTIDE SEQUENCE</scope>
    <source>
        <strain evidence="1">USP_2M_L1-L4_2017</strain>
        <tissue evidence="1">Whole body</tissue>
    </source>
</reference>
<feature type="non-terminal residue" evidence="1">
    <location>
        <position position="1"/>
    </location>
</feature>
<accession>A0AA40KGS2</accession>